<keyword evidence="2" id="KW-1185">Reference proteome</keyword>
<sequence length="85" mass="9576">MELAYAINPYVSATAFYDYGRVKLRHSPYVDGTKNSVHLHGGGIGIKGQYKKFFAETKLAFAGKNADLVDVRKSRQWSLKVGYQF</sequence>
<dbReference type="Proteomes" id="UP000244920">
    <property type="component" value="Chromosome"/>
</dbReference>
<organism evidence="1 2">
    <name type="scientific">Actinobacillus porcitonsillarum</name>
    <dbReference type="NCBI Taxonomy" id="189834"/>
    <lineage>
        <taxon>Bacteria</taxon>
        <taxon>Pseudomonadati</taxon>
        <taxon>Pseudomonadota</taxon>
        <taxon>Gammaproteobacteria</taxon>
        <taxon>Pasteurellales</taxon>
        <taxon>Pasteurellaceae</taxon>
        <taxon>Actinobacillus</taxon>
    </lineage>
</organism>
<protein>
    <submittedName>
        <fullName evidence="1">Uncharacterized protein</fullName>
    </submittedName>
</protein>
<dbReference type="Gene3D" id="2.40.160.50">
    <property type="entry name" value="membrane protein fhac: a member of the omp85/tpsb transporter family"/>
    <property type="match status" value="1"/>
</dbReference>
<reference evidence="2" key="1">
    <citation type="submission" date="2018-05" db="EMBL/GenBank/DDBJ databases">
        <title>Complete genome sequence of Actinobacillus porcitonsillarum reference strain 9953L55 (CCUG 46996).</title>
        <authorList>
            <person name="Dona V."/>
            <person name="Perreten V."/>
        </authorList>
    </citation>
    <scope>NUCLEOTIDE SEQUENCE [LARGE SCALE GENOMIC DNA]</scope>
    <source>
        <strain evidence="2">9953L55</strain>
    </source>
</reference>
<accession>A0A2U8FJI7</accession>
<gene>
    <name evidence="1" type="ORF">DDU33_06615</name>
</gene>
<evidence type="ECO:0000313" key="1">
    <source>
        <dbReference type="EMBL" id="AWI51170.1"/>
    </source>
</evidence>
<evidence type="ECO:0000313" key="2">
    <source>
        <dbReference type="Proteomes" id="UP000244920"/>
    </source>
</evidence>
<dbReference type="KEGG" id="apor:DDU33_06615"/>
<name>A0A2U8FJI7_9PAST</name>
<dbReference type="AlphaFoldDB" id="A0A2U8FJI7"/>
<dbReference type="RefSeq" id="WP_108923915.1">
    <property type="nucleotide sequence ID" value="NZ_CP029206.1"/>
</dbReference>
<proteinExistence type="predicted"/>
<dbReference type="EMBL" id="CP029206">
    <property type="protein sequence ID" value="AWI51170.1"/>
    <property type="molecule type" value="Genomic_DNA"/>
</dbReference>